<gene>
    <name evidence="2" type="ORF">CDD82_5334</name>
</gene>
<sequence>MMAPSTPSPKRKRGQDGPVTPIKFSFELGHISEAASECSASPRTCVTHKFRGLALAGDYDNDDDDRSHDVAALGVKRQKSDQVMPDVPASAGVPATNSSPLSRPSEPQEPCGKREPAQTREPEPEAGPASQMEPTNTGVVNLWKNTPALPIIGNQSKPPQRKRSGTPPLKMKTSPPHDSTMQDEVAPVADPVRAALTWHEDEITIYDPTDADDDGTGINGIGFKPTPALAQARVLKRRQQLAEYRRREESEARARRSERRRNGTPTPSARITKRKSPTRRVRFVDTESHKIAVTIV</sequence>
<feature type="compositionally biased region" description="Basic and acidic residues" evidence="1">
    <location>
        <begin position="111"/>
        <end position="123"/>
    </location>
</feature>
<reference evidence="2 3" key="1">
    <citation type="submission" date="2017-06" db="EMBL/GenBank/DDBJ databases">
        <title>Ant-infecting Ophiocordyceps genomes reveal a high diversity of potential behavioral manipulation genes and a possible major role for enterotoxins.</title>
        <authorList>
            <person name="De Bekker C."/>
            <person name="Evans H.C."/>
            <person name="Brachmann A."/>
            <person name="Hughes D.P."/>
        </authorList>
    </citation>
    <scope>NUCLEOTIDE SEQUENCE [LARGE SCALE GENOMIC DNA]</scope>
    <source>
        <strain evidence="2 3">1348a</strain>
    </source>
</reference>
<name>A0A2C5Z0Y1_9HYPO</name>
<keyword evidence="3" id="KW-1185">Reference proteome</keyword>
<evidence type="ECO:0000313" key="2">
    <source>
        <dbReference type="EMBL" id="PHH73656.1"/>
    </source>
</evidence>
<feature type="region of interest" description="Disordered" evidence="1">
    <location>
        <begin position="1"/>
        <end position="21"/>
    </location>
</feature>
<feature type="compositionally biased region" description="Basic residues" evidence="1">
    <location>
        <begin position="271"/>
        <end position="281"/>
    </location>
</feature>
<feature type="region of interest" description="Disordered" evidence="1">
    <location>
        <begin position="56"/>
        <end position="184"/>
    </location>
</feature>
<feature type="compositionally biased region" description="Basic and acidic residues" evidence="1">
    <location>
        <begin position="243"/>
        <end position="255"/>
    </location>
</feature>
<feature type="region of interest" description="Disordered" evidence="1">
    <location>
        <begin position="205"/>
        <end position="224"/>
    </location>
</feature>
<proteinExistence type="predicted"/>
<dbReference type="Proteomes" id="UP000224854">
    <property type="component" value="Unassembled WGS sequence"/>
</dbReference>
<protein>
    <submittedName>
        <fullName evidence="2">Uncharacterized protein</fullName>
    </submittedName>
</protein>
<dbReference type="OrthoDB" id="5391950at2759"/>
<evidence type="ECO:0000256" key="1">
    <source>
        <dbReference type="SAM" id="MobiDB-lite"/>
    </source>
</evidence>
<organism evidence="2 3">
    <name type="scientific">Ophiocordyceps australis</name>
    <dbReference type="NCBI Taxonomy" id="1399860"/>
    <lineage>
        <taxon>Eukaryota</taxon>
        <taxon>Fungi</taxon>
        <taxon>Dikarya</taxon>
        <taxon>Ascomycota</taxon>
        <taxon>Pezizomycotina</taxon>
        <taxon>Sordariomycetes</taxon>
        <taxon>Hypocreomycetidae</taxon>
        <taxon>Hypocreales</taxon>
        <taxon>Ophiocordycipitaceae</taxon>
        <taxon>Ophiocordyceps</taxon>
    </lineage>
</organism>
<comment type="caution">
    <text evidence="2">The sequence shown here is derived from an EMBL/GenBank/DDBJ whole genome shotgun (WGS) entry which is preliminary data.</text>
</comment>
<dbReference type="AlphaFoldDB" id="A0A2C5Z0Y1"/>
<dbReference type="EMBL" id="NJEU01000487">
    <property type="protein sequence ID" value="PHH73656.1"/>
    <property type="molecule type" value="Genomic_DNA"/>
</dbReference>
<feature type="region of interest" description="Disordered" evidence="1">
    <location>
        <begin position="241"/>
        <end position="281"/>
    </location>
</feature>
<evidence type="ECO:0000313" key="3">
    <source>
        <dbReference type="Proteomes" id="UP000224854"/>
    </source>
</evidence>
<accession>A0A2C5Z0Y1</accession>